<organism evidence="2 3">
    <name type="scientific">Candidatus Treponema excrementipullorum</name>
    <dbReference type="NCBI Taxonomy" id="2838768"/>
    <lineage>
        <taxon>Bacteria</taxon>
        <taxon>Pseudomonadati</taxon>
        <taxon>Spirochaetota</taxon>
        <taxon>Spirochaetia</taxon>
        <taxon>Spirochaetales</taxon>
        <taxon>Treponemataceae</taxon>
        <taxon>Treponema</taxon>
    </lineage>
</organism>
<dbReference type="Proteomes" id="UP000823914">
    <property type="component" value="Unassembled WGS sequence"/>
</dbReference>
<evidence type="ECO:0000313" key="3">
    <source>
        <dbReference type="Proteomes" id="UP000823914"/>
    </source>
</evidence>
<dbReference type="AlphaFoldDB" id="A0A9E2NYR9"/>
<comment type="caution">
    <text evidence="2">The sequence shown here is derived from an EMBL/GenBank/DDBJ whole genome shotgun (WGS) entry which is preliminary data.</text>
</comment>
<evidence type="ECO:0000313" key="2">
    <source>
        <dbReference type="EMBL" id="MBU3849530.1"/>
    </source>
</evidence>
<dbReference type="EMBL" id="JAHLFV010000068">
    <property type="protein sequence ID" value="MBU3849530.1"/>
    <property type="molecule type" value="Genomic_DNA"/>
</dbReference>
<keyword evidence="1" id="KW-0175">Coiled coil</keyword>
<evidence type="ECO:0008006" key="4">
    <source>
        <dbReference type="Google" id="ProtNLM"/>
    </source>
</evidence>
<reference evidence="2" key="1">
    <citation type="journal article" date="2021" name="PeerJ">
        <title>Extensive microbial diversity within the chicken gut microbiome revealed by metagenomics and culture.</title>
        <authorList>
            <person name="Gilroy R."/>
            <person name="Ravi A."/>
            <person name="Getino M."/>
            <person name="Pursley I."/>
            <person name="Horton D.L."/>
            <person name="Alikhan N.F."/>
            <person name="Baker D."/>
            <person name="Gharbi K."/>
            <person name="Hall N."/>
            <person name="Watson M."/>
            <person name="Adriaenssens E.M."/>
            <person name="Foster-Nyarko E."/>
            <person name="Jarju S."/>
            <person name="Secka A."/>
            <person name="Antonio M."/>
            <person name="Oren A."/>
            <person name="Chaudhuri R.R."/>
            <person name="La Ragione R."/>
            <person name="Hildebrand F."/>
            <person name="Pallen M.J."/>
        </authorList>
    </citation>
    <scope>NUCLEOTIDE SEQUENCE</scope>
    <source>
        <strain evidence="2">Gambia15-2214</strain>
    </source>
</reference>
<reference evidence="2" key="2">
    <citation type="submission" date="2021-04" db="EMBL/GenBank/DDBJ databases">
        <authorList>
            <person name="Gilroy R."/>
        </authorList>
    </citation>
    <scope>NUCLEOTIDE SEQUENCE</scope>
    <source>
        <strain evidence="2">Gambia15-2214</strain>
    </source>
</reference>
<feature type="coiled-coil region" evidence="1">
    <location>
        <begin position="227"/>
        <end position="265"/>
    </location>
</feature>
<gene>
    <name evidence="2" type="ORF">IAA16_03070</name>
</gene>
<protein>
    <recommendedName>
        <fullName evidence="4">IrrE N-terminal-like domain-containing protein</fullName>
    </recommendedName>
</protein>
<evidence type="ECO:0000256" key="1">
    <source>
        <dbReference type="SAM" id="Coils"/>
    </source>
</evidence>
<accession>A0A9E2NYR9</accession>
<name>A0A9E2NYR9_9SPIR</name>
<sequence>MNQDQIKALLLDIEESQLDFSVILSGKESKRVNGLYKPDTREIILHNKNFKTDNQLIYTAIHEYTHHLLNEEKIQSEGDMPAPGTYQRVHTNAFWARFHGLLEIAESKGLYMVGLENSPELAELTEKIKKDYIEKNGQLMQEFGQLLVKAHELCEKAQIRYEDYIDRVLRLPRTAATSITKVAKTQVNPALGFENMKLVANIAGTEEKQRAEEQLLAGHSPDSVRAMMKKKAQEVDLKSKLEKEKQRLEKTIQQLTSRLEYVEESLANM</sequence>
<proteinExistence type="predicted"/>